<evidence type="ECO:0000256" key="2">
    <source>
        <dbReference type="ARBA" id="ARBA00005992"/>
    </source>
</evidence>
<evidence type="ECO:0000256" key="5">
    <source>
        <dbReference type="ARBA" id="ARBA00022984"/>
    </source>
</evidence>
<gene>
    <name evidence="9" type="ORF">Thimo_3162</name>
</gene>
<keyword evidence="5 7" id="KW-0573">Peptidoglycan synthesis</keyword>
<dbReference type="PANTHER" id="PTHR36699:SF1">
    <property type="entry name" value="L,D-TRANSPEPTIDASE YAFK-RELATED"/>
    <property type="match status" value="1"/>
</dbReference>
<protein>
    <recommendedName>
        <fullName evidence="8">L,D-TPase catalytic domain-containing protein</fullName>
    </recommendedName>
</protein>
<comment type="similarity">
    <text evidence="2">Belongs to the YkuD family.</text>
</comment>
<evidence type="ECO:0000256" key="1">
    <source>
        <dbReference type="ARBA" id="ARBA00004752"/>
    </source>
</evidence>
<dbReference type="InterPro" id="IPR005490">
    <property type="entry name" value="LD_TPept_cat_dom"/>
</dbReference>
<dbReference type="GO" id="GO:0008360">
    <property type="term" value="P:regulation of cell shape"/>
    <property type="evidence" value="ECO:0007669"/>
    <property type="project" value="UniProtKB-UniRule"/>
</dbReference>
<dbReference type="eggNOG" id="COG3034">
    <property type="taxonomic scope" value="Bacteria"/>
</dbReference>
<dbReference type="OrthoDB" id="9809748at2"/>
<sequence length="176" mass="19891">MSIIVTLMFVAALASTLLLLIRYEKAIPPLLVASLPEADAVLVEKGRRRLHLLRDGAVYRSYRISLGGRARGHKEFEGDLRTPEGRYLLDWRNPNSCCYKSLHVSYPGPDDRQRAAERGLDPGGQIMVHGQLNGWGWLGWLNVRRDWTHGCIAVRNVPMEEIWQAVPDGTPIEIRP</sequence>
<dbReference type="EMBL" id="CP003051">
    <property type="protein sequence ID" value="AGA91842.1"/>
    <property type="molecule type" value="Genomic_DNA"/>
</dbReference>
<evidence type="ECO:0000256" key="7">
    <source>
        <dbReference type="PROSITE-ProRule" id="PRU01373"/>
    </source>
</evidence>
<feature type="active site" description="Proton donor/acceptor" evidence="7">
    <location>
        <position position="129"/>
    </location>
</feature>
<evidence type="ECO:0000256" key="6">
    <source>
        <dbReference type="ARBA" id="ARBA00023316"/>
    </source>
</evidence>
<dbReference type="UniPathway" id="UPA00219"/>
<dbReference type="CDD" id="cd16913">
    <property type="entry name" value="YkuD_like"/>
    <property type="match status" value="1"/>
</dbReference>
<dbReference type="AlphaFoldDB" id="L0H1A5"/>
<dbReference type="PATRIC" id="fig|765912.4.peg.3092"/>
<feature type="domain" description="L,D-TPase catalytic" evidence="8">
    <location>
        <begin position="39"/>
        <end position="175"/>
    </location>
</feature>
<dbReference type="GO" id="GO:0071555">
    <property type="term" value="P:cell wall organization"/>
    <property type="evidence" value="ECO:0007669"/>
    <property type="project" value="UniProtKB-UniRule"/>
</dbReference>
<dbReference type="GO" id="GO:0016740">
    <property type="term" value="F:transferase activity"/>
    <property type="evidence" value="ECO:0007669"/>
    <property type="project" value="UniProtKB-KW"/>
</dbReference>
<evidence type="ECO:0000313" key="9">
    <source>
        <dbReference type="EMBL" id="AGA91842.1"/>
    </source>
</evidence>
<dbReference type="HOGENOM" id="CLU_102842_0_1_6"/>
<name>L0H1A5_9GAMM</name>
<evidence type="ECO:0000256" key="4">
    <source>
        <dbReference type="ARBA" id="ARBA00022960"/>
    </source>
</evidence>
<keyword evidence="3" id="KW-0808">Transferase</keyword>
<dbReference type="RefSeq" id="WP_015281970.1">
    <property type="nucleotide sequence ID" value="NC_019940.1"/>
</dbReference>
<accession>L0H1A5</accession>
<keyword evidence="6 7" id="KW-0961">Cell wall biogenesis/degradation</keyword>
<reference evidence="9 10" key="1">
    <citation type="submission" date="2011-09" db="EMBL/GenBank/DDBJ databases">
        <title>Complete sequence of chromosome of Thioflavicoccus mobilis 8321.</title>
        <authorList>
            <consortium name="US DOE Joint Genome Institute"/>
            <person name="Lucas S."/>
            <person name="Han J."/>
            <person name="Lapidus A."/>
            <person name="Cheng J.-F."/>
            <person name="Goodwin L."/>
            <person name="Pitluck S."/>
            <person name="Peters L."/>
            <person name="Ovchinnikova G."/>
            <person name="Lu M."/>
            <person name="Detter J.C."/>
            <person name="Han C."/>
            <person name="Tapia R."/>
            <person name="Land M."/>
            <person name="Hauser L."/>
            <person name="Kyrpides N."/>
            <person name="Ivanova N."/>
            <person name="Pagani I."/>
            <person name="Vogl K."/>
            <person name="Liu Z."/>
            <person name="Imhoff J."/>
            <person name="Thiel V."/>
            <person name="Frigaard N.-U."/>
            <person name="Bryant D."/>
            <person name="Woyke T."/>
        </authorList>
    </citation>
    <scope>NUCLEOTIDE SEQUENCE [LARGE SCALE GENOMIC DNA]</scope>
    <source>
        <strain evidence="9 10">8321</strain>
    </source>
</reference>
<dbReference type="Pfam" id="PF03734">
    <property type="entry name" value="YkuD"/>
    <property type="match status" value="1"/>
</dbReference>
<feature type="active site" description="Nucleophile" evidence="7">
    <location>
        <position position="151"/>
    </location>
</feature>
<dbReference type="SUPFAM" id="SSF141523">
    <property type="entry name" value="L,D-transpeptidase catalytic domain-like"/>
    <property type="match status" value="1"/>
</dbReference>
<evidence type="ECO:0000259" key="8">
    <source>
        <dbReference type="PROSITE" id="PS52029"/>
    </source>
</evidence>
<evidence type="ECO:0000313" key="10">
    <source>
        <dbReference type="Proteomes" id="UP000010816"/>
    </source>
</evidence>
<dbReference type="PANTHER" id="PTHR36699">
    <property type="entry name" value="LD-TRANSPEPTIDASE"/>
    <property type="match status" value="1"/>
</dbReference>
<dbReference type="KEGG" id="tmb:Thimo_3162"/>
<dbReference type="GO" id="GO:0004180">
    <property type="term" value="F:carboxypeptidase activity"/>
    <property type="evidence" value="ECO:0007669"/>
    <property type="project" value="UniProtKB-ARBA"/>
</dbReference>
<comment type="pathway">
    <text evidence="1 7">Cell wall biogenesis; peptidoglycan biosynthesis.</text>
</comment>
<dbReference type="STRING" id="765912.Thimo_3162"/>
<dbReference type="GO" id="GO:0009252">
    <property type="term" value="P:peptidoglycan biosynthetic process"/>
    <property type="evidence" value="ECO:0007669"/>
    <property type="project" value="UniProtKB-UniPathway"/>
</dbReference>
<dbReference type="PROSITE" id="PS52029">
    <property type="entry name" value="LD_TPASE"/>
    <property type="match status" value="1"/>
</dbReference>
<dbReference type="InterPro" id="IPR038063">
    <property type="entry name" value="Transpep_catalytic_dom"/>
</dbReference>
<dbReference type="Proteomes" id="UP000010816">
    <property type="component" value="Chromosome"/>
</dbReference>
<evidence type="ECO:0000256" key="3">
    <source>
        <dbReference type="ARBA" id="ARBA00022679"/>
    </source>
</evidence>
<dbReference type="Gene3D" id="2.40.440.10">
    <property type="entry name" value="L,D-transpeptidase catalytic domain-like"/>
    <property type="match status" value="1"/>
</dbReference>
<keyword evidence="10" id="KW-1185">Reference proteome</keyword>
<proteinExistence type="inferred from homology"/>
<organism evidence="9 10">
    <name type="scientific">Thioflavicoccus mobilis 8321</name>
    <dbReference type="NCBI Taxonomy" id="765912"/>
    <lineage>
        <taxon>Bacteria</taxon>
        <taxon>Pseudomonadati</taxon>
        <taxon>Pseudomonadota</taxon>
        <taxon>Gammaproteobacteria</taxon>
        <taxon>Chromatiales</taxon>
        <taxon>Chromatiaceae</taxon>
        <taxon>Thioflavicoccus</taxon>
    </lineage>
</organism>
<keyword evidence="4 7" id="KW-0133">Cell shape</keyword>